<evidence type="ECO:0000256" key="1">
    <source>
        <dbReference type="SAM" id="Coils"/>
    </source>
</evidence>
<dbReference type="EMBL" id="DXIQ01000045">
    <property type="protein sequence ID" value="HIV38804.1"/>
    <property type="molecule type" value="Genomic_DNA"/>
</dbReference>
<proteinExistence type="predicted"/>
<organism evidence="2 3">
    <name type="scientific">Candidatus Blautia stercorigallinarum</name>
    <dbReference type="NCBI Taxonomy" id="2838501"/>
    <lineage>
        <taxon>Bacteria</taxon>
        <taxon>Bacillati</taxon>
        <taxon>Bacillota</taxon>
        <taxon>Clostridia</taxon>
        <taxon>Lachnospirales</taxon>
        <taxon>Lachnospiraceae</taxon>
        <taxon>Blautia</taxon>
    </lineage>
</organism>
<sequence>MQTYDSEEIKAYVAHCKEKGIQDSSRLFWLQSAMRAGVDKNVLEILEDPRLTTFDAFRILACAIIEIPESLLKEIAKAPDTITDHLQKYYEGKYEPDRKKIYQEIFDNFQVQWQQNFNQLLKQTELLSDTQEFLKSQILEREKRVADLERTIDELRESVRQERRRAENLEQEKEEWKKYQEKTDVNGEGENAAKTGDLPAQQLEKQWGVINFLQRSIQKRPGERLLALIKPLEDDQIEEVIDGLEKGLEYREVKRYADPDYSANKMKEMKIILLKQRKGKKT</sequence>
<dbReference type="AlphaFoldDB" id="A0A9D1TFF6"/>
<accession>A0A9D1TFF6</accession>
<gene>
    <name evidence="2" type="ORF">H9747_07375</name>
</gene>
<protein>
    <submittedName>
        <fullName evidence="2">Uncharacterized protein</fullName>
    </submittedName>
</protein>
<feature type="coiled-coil region" evidence="1">
    <location>
        <begin position="138"/>
        <end position="186"/>
    </location>
</feature>
<evidence type="ECO:0000313" key="3">
    <source>
        <dbReference type="Proteomes" id="UP000886814"/>
    </source>
</evidence>
<name>A0A9D1TFF6_9FIRM</name>
<comment type="caution">
    <text evidence="2">The sequence shown here is derived from an EMBL/GenBank/DDBJ whole genome shotgun (WGS) entry which is preliminary data.</text>
</comment>
<reference evidence="2" key="2">
    <citation type="submission" date="2021-04" db="EMBL/GenBank/DDBJ databases">
        <authorList>
            <person name="Gilroy R."/>
        </authorList>
    </citation>
    <scope>NUCLEOTIDE SEQUENCE</scope>
    <source>
        <strain evidence="2">CHK195-9823</strain>
    </source>
</reference>
<dbReference type="Proteomes" id="UP000886814">
    <property type="component" value="Unassembled WGS sequence"/>
</dbReference>
<reference evidence="2" key="1">
    <citation type="journal article" date="2021" name="PeerJ">
        <title>Extensive microbial diversity within the chicken gut microbiome revealed by metagenomics and culture.</title>
        <authorList>
            <person name="Gilroy R."/>
            <person name="Ravi A."/>
            <person name="Getino M."/>
            <person name="Pursley I."/>
            <person name="Horton D.L."/>
            <person name="Alikhan N.F."/>
            <person name="Baker D."/>
            <person name="Gharbi K."/>
            <person name="Hall N."/>
            <person name="Watson M."/>
            <person name="Adriaenssens E.M."/>
            <person name="Foster-Nyarko E."/>
            <person name="Jarju S."/>
            <person name="Secka A."/>
            <person name="Antonio M."/>
            <person name="Oren A."/>
            <person name="Chaudhuri R.R."/>
            <person name="La Ragione R."/>
            <person name="Hildebrand F."/>
            <person name="Pallen M.J."/>
        </authorList>
    </citation>
    <scope>NUCLEOTIDE SEQUENCE</scope>
    <source>
        <strain evidence="2">CHK195-9823</strain>
    </source>
</reference>
<keyword evidence="1" id="KW-0175">Coiled coil</keyword>
<evidence type="ECO:0000313" key="2">
    <source>
        <dbReference type="EMBL" id="HIV38804.1"/>
    </source>
</evidence>